<feature type="compositionally biased region" description="Polar residues" evidence="1">
    <location>
        <begin position="167"/>
        <end position="193"/>
    </location>
</feature>
<feature type="compositionally biased region" description="Polar residues" evidence="1">
    <location>
        <begin position="263"/>
        <end position="277"/>
    </location>
</feature>
<keyword evidence="4" id="KW-1185">Reference proteome</keyword>
<dbReference type="SMART" id="SM00506">
    <property type="entry name" value="A1pp"/>
    <property type="match status" value="1"/>
</dbReference>
<dbReference type="InterPro" id="IPR002589">
    <property type="entry name" value="Macro_dom"/>
</dbReference>
<reference evidence="3" key="1">
    <citation type="journal article" date="2020" name="Fungal Divers.">
        <title>Resolving the Mortierellaceae phylogeny through synthesis of multi-gene phylogenetics and phylogenomics.</title>
        <authorList>
            <person name="Vandepol N."/>
            <person name="Liber J."/>
            <person name="Desiro A."/>
            <person name="Na H."/>
            <person name="Kennedy M."/>
            <person name="Barry K."/>
            <person name="Grigoriev I.V."/>
            <person name="Miller A.N."/>
            <person name="O'Donnell K."/>
            <person name="Stajich J.E."/>
            <person name="Bonito G."/>
        </authorList>
    </citation>
    <scope>NUCLEOTIDE SEQUENCE</scope>
    <source>
        <strain evidence="3">BC1065</strain>
    </source>
</reference>
<dbReference type="SUPFAM" id="SSF52949">
    <property type="entry name" value="Macro domain-like"/>
    <property type="match status" value="1"/>
</dbReference>
<accession>A0A9P6PXQ1</accession>
<name>A0A9P6PXQ1_9FUNG</name>
<dbReference type="PANTHER" id="PTHR11106:SF27">
    <property type="entry name" value="MACRO DOMAIN-CONTAINING PROTEIN"/>
    <property type="match status" value="1"/>
</dbReference>
<dbReference type="Gene3D" id="3.40.220.10">
    <property type="entry name" value="Leucine Aminopeptidase, subunit E, domain 1"/>
    <property type="match status" value="1"/>
</dbReference>
<organism evidence="3 4">
    <name type="scientific">Actinomortierella ambigua</name>
    <dbReference type="NCBI Taxonomy" id="1343610"/>
    <lineage>
        <taxon>Eukaryota</taxon>
        <taxon>Fungi</taxon>
        <taxon>Fungi incertae sedis</taxon>
        <taxon>Mucoromycota</taxon>
        <taxon>Mortierellomycotina</taxon>
        <taxon>Mortierellomycetes</taxon>
        <taxon>Mortierellales</taxon>
        <taxon>Mortierellaceae</taxon>
        <taxon>Actinomortierella</taxon>
    </lineage>
</organism>
<comment type="caution">
    <text evidence="3">The sequence shown here is derived from an EMBL/GenBank/DDBJ whole genome shotgun (WGS) entry which is preliminary data.</text>
</comment>
<evidence type="ECO:0000313" key="3">
    <source>
        <dbReference type="EMBL" id="KAG0255128.1"/>
    </source>
</evidence>
<feature type="region of interest" description="Disordered" evidence="1">
    <location>
        <begin position="167"/>
        <end position="298"/>
    </location>
</feature>
<dbReference type="PANTHER" id="PTHR11106">
    <property type="entry name" value="GANGLIOSIDE INDUCED DIFFERENTIATION ASSOCIATED PROTEIN 2-RELATED"/>
    <property type="match status" value="1"/>
</dbReference>
<dbReference type="Pfam" id="PF01661">
    <property type="entry name" value="Macro"/>
    <property type="match status" value="1"/>
</dbReference>
<proteinExistence type="predicted"/>
<dbReference type="PROSITE" id="PS51154">
    <property type="entry name" value="MACRO"/>
    <property type="match status" value="1"/>
</dbReference>
<dbReference type="InterPro" id="IPR043472">
    <property type="entry name" value="Macro_dom-like"/>
</dbReference>
<dbReference type="AlphaFoldDB" id="A0A9P6PXQ1"/>
<evidence type="ECO:0000256" key="1">
    <source>
        <dbReference type="SAM" id="MobiDB-lite"/>
    </source>
</evidence>
<feature type="domain" description="Macro" evidence="2">
    <location>
        <begin position="1"/>
        <end position="158"/>
    </location>
</feature>
<evidence type="ECO:0000313" key="4">
    <source>
        <dbReference type="Proteomes" id="UP000807716"/>
    </source>
</evidence>
<feature type="compositionally biased region" description="Acidic residues" evidence="1">
    <location>
        <begin position="289"/>
        <end position="298"/>
    </location>
</feature>
<gene>
    <name evidence="3" type="ORF">DFQ27_006418</name>
</gene>
<dbReference type="EMBL" id="JAAAJB010000477">
    <property type="protein sequence ID" value="KAG0255128.1"/>
    <property type="molecule type" value="Genomic_DNA"/>
</dbReference>
<feature type="compositionally biased region" description="Low complexity" evidence="1">
    <location>
        <begin position="244"/>
        <end position="262"/>
    </location>
</feature>
<protein>
    <recommendedName>
        <fullName evidence="2">Macro domain-containing protein</fullName>
    </recommendedName>
</protein>
<sequence length="298" mass="32285">MYPASPRADVNVNDIPTLTRVYAGMKRPAPLESPTNRNQLLSATASTVNAANEGLRGGGGDIIHAVGPIGENPSILTRAYQSVLDLAHEHDLKTVAFPCISTGIYGYNIKKATPVALKAVRDWLDENPEKGEKLERIIFCIFDDVDLQVYLRYIHVYFPNAPGMENINQQADDTNDTATQSSDASVNESTECKPSTCKKVKGDDEQEPVQEEKTEEATEKVETPTESQGKDESEDGKDSKAETSPAAVVPSPSSSSSSSLSSNTKNSTLEMPTNNTAKTKDTEASTNQSEDDDDFVHI</sequence>
<evidence type="ECO:0000259" key="2">
    <source>
        <dbReference type="PROSITE" id="PS51154"/>
    </source>
</evidence>
<dbReference type="OrthoDB" id="6077599at2759"/>
<feature type="compositionally biased region" description="Basic and acidic residues" evidence="1">
    <location>
        <begin position="210"/>
        <end position="241"/>
    </location>
</feature>
<dbReference type="Proteomes" id="UP000807716">
    <property type="component" value="Unassembled WGS sequence"/>
</dbReference>